<reference evidence="2" key="1">
    <citation type="submission" date="2020-02" db="EMBL/GenBank/DDBJ databases">
        <authorList>
            <person name="Palmer J.M."/>
        </authorList>
    </citation>
    <scope>NUCLEOTIDE SEQUENCE</scope>
    <source>
        <strain evidence="2">EPUS1.4</strain>
        <tissue evidence="2">Thallus</tissue>
    </source>
</reference>
<dbReference type="Proteomes" id="UP000606974">
    <property type="component" value="Unassembled WGS sequence"/>
</dbReference>
<evidence type="ECO:0000313" key="3">
    <source>
        <dbReference type="Proteomes" id="UP000606974"/>
    </source>
</evidence>
<dbReference type="EMBL" id="JAACFV010000031">
    <property type="protein sequence ID" value="KAF7510294.1"/>
    <property type="molecule type" value="Genomic_DNA"/>
</dbReference>
<organism evidence="2 3">
    <name type="scientific">Endocarpon pusillum</name>
    <dbReference type="NCBI Taxonomy" id="364733"/>
    <lineage>
        <taxon>Eukaryota</taxon>
        <taxon>Fungi</taxon>
        <taxon>Dikarya</taxon>
        <taxon>Ascomycota</taxon>
        <taxon>Pezizomycotina</taxon>
        <taxon>Eurotiomycetes</taxon>
        <taxon>Chaetothyriomycetidae</taxon>
        <taxon>Verrucariales</taxon>
        <taxon>Verrucariaceae</taxon>
        <taxon>Endocarpon</taxon>
    </lineage>
</organism>
<accession>A0A8H7E4K9</accession>
<sequence length="147" mass="16151">MSLGSLTDKLQPSAPTPHSFALSISDQTSTSSKSISNRYSDPRTLACRSSWGNGSLSPRGSLQMTNLIGLPNEERASQNVTMAHTPLEIWFFQRSSLVYSLSTDHAAVGARYNDNLIACLLHEHFELNTNVLRVLDDLHYQRVCAGG</sequence>
<protein>
    <submittedName>
        <fullName evidence="2">Uncharacterized protein</fullName>
    </submittedName>
</protein>
<feature type="region of interest" description="Disordered" evidence="1">
    <location>
        <begin position="1"/>
        <end position="25"/>
    </location>
</feature>
<name>A0A8H7E4K9_9EURO</name>
<proteinExistence type="predicted"/>
<dbReference type="AlphaFoldDB" id="A0A8H7E4K9"/>
<evidence type="ECO:0000256" key="1">
    <source>
        <dbReference type="SAM" id="MobiDB-lite"/>
    </source>
</evidence>
<keyword evidence="3" id="KW-1185">Reference proteome</keyword>
<gene>
    <name evidence="2" type="ORF">GJ744_006790</name>
</gene>
<comment type="caution">
    <text evidence="2">The sequence shown here is derived from an EMBL/GenBank/DDBJ whole genome shotgun (WGS) entry which is preliminary data.</text>
</comment>
<feature type="compositionally biased region" description="Polar residues" evidence="1">
    <location>
        <begin position="1"/>
        <end position="10"/>
    </location>
</feature>
<evidence type="ECO:0000313" key="2">
    <source>
        <dbReference type="EMBL" id="KAF7510294.1"/>
    </source>
</evidence>